<feature type="transmembrane region" description="Helical" evidence="1">
    <location>
        <begin position="58"/>
        <end position="76"/>
    </location>
</feature>
<comment type="caution">
    <text evidence="3">The sequence shown here is derived from an EMBL/GenBank/DDBJ whole genome shotgun (WGS) entry which is preliminary data.</text>
</comment>
<feature type="transmembrane region" description="Helical" evidence="1">
    <location>
        <begin position="507"/>
        <end position="538"/>
    </location>
</feature>
<feature type="transmembrane region" description="Helical" evidence="1">
    <location>
        <begin position="444"/>
        <end position="465"/>
    </location>
</feature>
<keyword evidence="1" id="KW-1133">Transmembrane helix</keyword>
<sequence length="786" mass="83767">MGAALPREWWQVWAQRRAQWWVARPVLAARWARVRAIGLWVTLAWVLALLVVVPDLRLAVRGYVGAVWLVVAWWVLARTRTLTWAGCMRYFAGCVTWSFVVAAVCTVLALRVASTAGGSGPTVMIASLSEEALKLVPVAVVALLAPRRARRFAAVDWLLLGWAAGTAFVAVEEAARRTALMVTTSGMMTRFWSGGEGVPPDWVQLGWVPVPNALHGEIAAYGGHGVLTATVTGAVGVGVGVWRWSRRQGDAGGAIARAVALLAPLLALWVAIADHGGLNVQVDAGALSPDGTPRWLDPAVTSVPWWVRVPWSVLGHGHGRVALVVLVAVMCTLLDAHRLRSLRAPGLVHDVAPSWAGRGWKAGGRGRAARLFEGIAAVVTWWVWVVVRDVTQTVAAFARQPDEPRRVAVLRGQDAAAAQRAARELAYDTLAGTPTRSAVLRAQALAGTALGLLLVLALGVAPAAAARFGPYPWDLQRYHETYGASWLAGLIEDLGRWWHDQPMSTQLLIGLGIAALVTLSGGSLAFAFGISGVLTWGLDKSGGIATFMRDPQRATRDYVLTATPAQVAADTLGVALTFAPANFAGATIGRSVRTTAKDVAADPAAWLATRRALLTDGSDAGVIDLDWFFGRRPVPLADGTVQPALSAAEEAAAVARYEALPHVPLSAKGDELQYQLRVYGDNERVVELAEGRTLPDGFTSTYGAVGDAKYVAPGSGSSFYEPAVGSKLEEVATRVMDKRLLRLAEAASRLGDTGVIEYVTNSPAAAKFFEDRMIALGLRGYVRLVP</sequence>
<proteinExistence type="predicted"/>
<dbReference type="InterPro" id="IPR028906">
    <property type="entry name" value="Tox-REase-2_dom"/>
</dbReference>
<feature type="transmembrane region" description="Helical" evidence="1">
    <location>
        <begin position="88"/>
        <end position="110"/>
    </location>
</feature>
<keyword evidence="4" id="KW-1185">Reference proteome</keyword>
<accession>A0ABU0GJ43</accession>
<evidence type="ECO:0000313" key="3">
    <source>
        <dbReference type="EMBL" id="MDQ0424567.1"/>
    </source>
</evidence>
<protein>
    <recommendedName>
        <fullName evidence="2">Tox-REase-2 domain-containing protein</fullName>
    </recommendedName>
</protein>
<name>A0ABU0GJ43_9CELL</name>
<keyword evidence="1" id="KW-0812">Transmembrane</keyword>
<organism evidence="3 4">
    <name type="scientific">Cellulomonas iranensis</name>
    <dbReference type="NCBI Taxonomy" id="76862"/>
    <lineage>
        <taxon>Bacteria</taxon>
        <taxon>Bacillati</taxon>
        <taxon>Actinomycetota</taxon>
        <taxon>Actinomycetes</taxon>
        <taxon>Micrococcales</taxon>
        <taxon>Cellulomonadaceae</taxon>
        <taxon>Cellulomonas</taxon>
    </lineage>
</organism>
<evidence type="ECO:0000259" key="2">
    <source>
        <dbReference type="Pfam" id="PF15646"/>
    </source>
</evidence>
<reference evidence="3 4" key="1">
    <citation type="submission" date="2023-07" db="EMBL/GenBank/DDBJ databases">
        <title>Sequencing the genomes of 1000 actinobacteria strains.</title>
        <authorList>
            <person name="Klenk H.-P."/>
        </authorList>
    </citation>
    <scope>NUCLEOTIDE SEQUENCE [LARGE SCALE GENOMIC DNA]</scope>
    <source>
        <strain evidence="3 4">DSM 14785</strain>
    </source>
</reference>
<feature type="transmembrane region" description="Helical" evidence="1">
    <location>
        <begin position="122"/>
        <end position="145"/>
    </location>
</feature>
<dbReference type="Proteomes" id="UP001240250">
    <property type="component" value="Unassembled WGS sequence"/>
</dbReference>
<gene>
    <name evidence="3" type="ORF">JO380_000948</name>
</gene>
<feature type="transmembrane region" description="Helical" evidence="1">
    <location>
        <begin position="218"/>
        <end position="242"/>
    </location>
</feature>
<feature type="transmembrane region" description="Helical" evidence="1">
    <location>
        <begin position="313"/>
        <end position="334"/>
    </location>
</feature>
<keyword evidence="1" id="KW-0472">Membrane</keyword>
<dbReference type="EMBL" id="JAUSVM010000001">
    <property type="protein sequence ID" value="MDQ0424567.1"/>
    <property type="molecule type" value="Genomic_DNA"/>
</dbReference>
<feature type="transmembrane region" description="Helical" evidence="1">
    <location>
        <begin position="254"/>
        <end position="272"/>
    </location>
</feature>
<feature type="transmembrane region" description="Helical" evidence="1">
    <location>
        <begin position="34"/>
        <end position="52"/>
    </location>
</feature>
<evidence type="ECO:0000256" key="1">
    <source>
        <dbReference type="SAM" id="Phobius"/>
    </source>
</evidence>
<dbReference type="RefSeq" id="WP_156441942.1">
    <property type="nucleotide sequence ID" value="NZ_JAUSVM010000001.1"/>
</dbReference>
<dbReference type="Pfam" id="PF15646">
    <property type="entry name" value="Tox-REase-2"/>
    <property type="match status" value="1"/>
</dbReference>
<evidence type="ECO:0000313" key="4">
    <source>
        <dbReference type="Proteomes" id="UP001240250"/>
    </source>
</evidence>
<feature type="transmembrane region" description="Helical" evidence="1">
    <location>
        <begin position="152"/>
        <end position="171"/>
    </location>
</feature>
<feature type="domain" description="Tox-REase-2" evidence="2">
    <location>
        <begin position="671"/>
        <end position="777"/>
    </location>
</feature>